<feature type="compositionally biased region" description="Acidic residues" evidence="1">
    <location>
        <begin position="392"/>
        <end position="402"/>
    </location>
</feature>
<dbReference type="NCBIfam" id="TIGR03363">
    <property type="entry name" value="VI_chp_8"/>
    <property type="match status" value="1"/>
</dbReference>
<evidence type="ECO:0000313" key="4">
    <source>
        <dbReference type="Proteomes" id="UP000275394"/>
    </source>
</evidence>
<keyword evidence="4" id="KW-1185">Reference proteome</keyword>
<gene>
    <name evidence="3" type="ORF">EDC56_2674</name>
</gene>
<proteinExistence type="predicted"/>
<dbReference type="RefSeq" id="WP_162844196.1">
    <property type="nucleotide sequence ID" value="NZ_RKHR01000005.1"/>
</dbReference>
<dbReference type="Pfam" id="PF06812">
    <property type="entry name" value="ImpA_N"/>
    <property type="match status" value="1"/>
</dbReference>
<comment type="caution">
    <text evidence="3">The sequence shown here is derived from an EMBL/GenBank/DDBJ whole genome shotgun (WGS) entry which is preliminary data.</text>
</comment>
<dbReference type="PANTHER" id="PTHR37951">
    <property type="entry name" value="CYTOPLASMIC PROTEIN-RELATED"/>
    <property type="match status" value="1"/>
</dbReference>
<feature type="region of interest" description="Disordered" evidence="1">
    <location>
        <begin position="387"/>
        <end position="421"/>
    </location>
</feature>
<dbReference type="InterPro" id="IPR017740">
    <property type="entry name" value="TssA-like"/>
</dbReference>
<protein>
    <submittedName>
        <fullName evidence="3">Type VI secretion system protein ImpA</fullName>
    </submittedName>
</protein>
<dbReference type="Proteomes" id="UP000275394">
    <property type="component" value="Unassembled WGS sequence"/>
</dbReference>
<reference evidence="3 4" key="1">
    <citation type="submission" date="2018-11" db="EMBL/GenBank/DDBJ databases">
        <title>Genomic Encyclopedia of Type Strains, Phase IV (KMG-IV): sequencing the most valuable type-strain genomes for metagenomic binning, comparative biology and taxonomic classification.</title>
        <authorList>
            <person name="Goeker M."/>
        </authorList>
    </citation>
    <scope>NUCLEOTIDE SEQUENCE [LARGE SCALE GENOMIC DNA]</scope>
    <source>
        <strain evidence="3 4">DSM 100316</strain>
    </source>
</reference>
<evidence type="ECO:0000256" key="1">
    <source>
        <dbReference type="SAM" id="MobiDB-lite"/>
    </source>
</evidence>
<evidence type="ECO:0000313" key="3">
    <source>
        <dbReference type="EMBL" id="ROS00040.1"/>
    </source>
</evidence>
<organism evidence="3 4">
    <name type="scientific">Sinobacterium caligoides</name>
    <dbReference type="NCBI Taxonomy" id="933926"/>
    <lineage>
        <taxon>Bacteria</taxon>
        <taxon>Pseudomonadati</taxon>
        <taxon>Pseudomonadota</taxon>
        <taxon>Gammaproteobacteria</taxon>
        <taxon>Cellvibrionales</taxon>
        <taxon>Spongiibacteraceae</taxon>
        <taxon>Sinobacterium</taxon>
    </lineage>
</organism>
<dbReference type="PANTHER" id="PTHR37951:SF1">
    <property type="entry name" value="TYPE VI SECRETION SYSTEM COMPONENT TSSA1"/>
    <property type="match status" value="1"/>
</dbReference>
<feature type="domain" description="ImpA N-terminal" evidence="2">
    <location>
        <begin position="11"/>
        <end position="140"/>
    </location>
</feature>
<dbReference type="InterPro" id="IPR010657">
    <property type="entry name" value="ImpA_N"/>
</dbReference>
<accession>A0A3N2DJS2</accession>
<sequence>MQELSDAQSYLSPISSDSINGADIREDRDPASYYYTIKDARNSARAAERAYLFDNDDDVNIIELWQPVIVSGPEILKNVSKDLEVCCWYIEALIRQDGFHGLSKGLEILNGLVQNFWEGIYPLPDEDGIETTVAPITGLNGDGGEGTLLTPIRNCLILPASADEHYTFWQYHQAKEASRISDEEARASRYDELGYTLEEIDNSIANIPAAFYAELIANLENALSQFNEMNQQLRQHCGNDSPPSSNLKNLLEEIVRTLRFATKDKLAEIQSASKEPEEIEATEDQLITSEQTPKTTNALKNSHQGVINNREQALVQLKNAADFFRLYEPHTPIASTIDRAIKWGRMPVSELMMELMPDDQSRALYAQLTGVKLDGSATDKYVAYSNSVVSAEPEEEPSEIPEETQPKEETWEQPIEEDEAW</sequence>
<dbReference type="AlphaFoldDB" id="A0A3N2DJS2"/>
<name>A0A3N2DJS2_9GAMM</name>
<evidence type="ECO:0000259" key="2">
    <source>
        <dbReference type="Pfam" id="PF06812"/>
    </source>
</evidence>
<dbReference type="EMBL" id="RKHR01000005">
    <property type="protein sequence ID" value="ROS00040.1"/>
    <property type="molecule type" value="Genomic_DNA"/>
</dbReference>